<evidence type="ECO:0000256" key="1">
    <source>
        <dbReference type="ARBA" id="ARBA00022553"/>
    </source>
</evidence>
<feature type="compositionally biased region" description="Basic and acidic residues" evidence="8">
    <location>
        <begin position="1"/>
        <end position="23"/>
    </location>
</feature>
<sequence length="827" mass="95558">MKDRQEKPDRNSKPETLVNEKNELPISGDDSCSYQAHGETSYNDEESTASGHFCSGLRLNGFHFIENILDTMVNPVSYKDENGVFRLVNEVHARKVLGFPKEGIIGRTISELAKEVFDKGDRRYIVEKKNLLEGCNEWTGIEVEILNHGGSRTEEQEFIVADGTTKTFILNKSALKDENGEIAGIVTVMQDITELRQMEKALKENIQAKDQLNEQLLKTEESYRAVIEKTGQMVYDYDNQSDVITWSGSIENITGYPAEYFKNSRAAFWIGHVHPEDRKRVLEGFESLDTGKDFQMELRFRKKDCTYIDLEWNTASIRDENGRVLRNLGVVKDVTEQKLAGINLQRSEERFRKVAEQTGQVIFDLNYKKHKIEWAGAIQEVTGYSPEEFKLFDESVWLENVYPEDRHELFSALKKSFEEGKRFKVEFRFRKKDGSYIHVENSGVWLQDDEGRTYRTMGVMKDVTDQKSAMEIIEASERKYRSFMQNFHGITFQTDENFSPVFFHGAVKEITGYSEEEILHRMEWTDIIHPSDLPRVFKEQEKVWNSQEMLSGDIDCRIIRRDGTVRWVNLIYQKVQGENEKPKFLQGIIYDITERKETEKYLANLEAARQKEIHHRIKNNLQVISSLLDLQAERLASMKTVRLEDVLDAFKESQNRVSSIALIHEELYQNKKSNTLNFSSYLRKLTENLFQTYKIGSADISLKLDVEENTSLDMDTAIPLGIIINELVSNSLKHAFPGRKTGEIRINLCGSETWRARKDHKQRKITGFTLEISDNGIGIPESYEIGNSETLGLQLVSILMDQLEGEIELRRKGGTDFILRFNVEKKS</sequence>
<dbReference type="SUPFAM" id="SSF55874">
    <property type="entry name" value="ATPase domain of HSP90 chaperone/DNA topoisomerase II/histidine kinase"/>
    <property type="match status" value="1"/>
</dbReference>
<evidence type="ECO:0000256" key="8">
    <source>
        <dbReference type="SAM" id="MobiDB-lite"/>
    </source>
</evidence>
<evidence type="ECO:0000313" key="12">
    <source>
        <dbReference type="EMBL" id="AKB72221.1"/>
    </source>
</evidence>
<feature type="domain" description="PAC" evidence="11">
    <location>
        <begin position="152"/>
        <end position="204"/>
    </location>
</feature>
<dbReference type="GO" id="GO:0000160">
    <property type="term" value="P:phosphorelay signal transduction system"/>
    <property type="evidence" value="ECO:0007669"/>
    <property type="project" value="UniProtKB-KW"/>
</dbReference>
<dbReference type="CDD" id="cd00130">
    <property type="entry name" value="PAS"/>
    <property type="match status" value="4"/>
</dbReference>
<dbReference type="SMART" id="SM00091">
    <property type="entry name" value="PAS"/>
    <property type="match status" value="4"/>
</dbReference>
<evidence type="ECO:0000256" key="2">
    <source>
        <dbReference type="ARBA" id="ARBA00022679"/>
    </source>
</evidence>
<dbReference type="InterPro" id="IPR013655">
    <property type="entry name" value="PAS_fold_3"/>
</dbReference>
<dbReference type="PROSITE" id="PS50112">
    <property type="entry name" value="PAS"/>
    <property type="match status" value="3"/>
</dbReference>
<organism evidence="12 13">
    <name type="scientific">Methanosarcina mazei C16</name>
    <dbReference type="NCBI Taxonomy" id="1434113"/>
    <lineage>
        <taxon>Archaea</taxon>
        <taxon>Methanobacteriati</taxon>
        <taxon>Methanobacteriota</taxon>
        <taxon>Stenosarchaea group</taxon>
        <taxon>Methanomicrobia</taxon>
        <taxon>Methanosarcinales</taxon>
        <taxon>Methanosarcinaceae</taxon>
        <taxon>Methanosarcina</taxon>
    </lineage>
</organism>
<dbReference type="GO" id="GO:0016301">
    <property type="term" value="F:kinase activity"/>
    <property type="evidence" value="ECO:0007669"/>
    <property type="project" value="UniProtKB-KW"/>
</dbReference>
<dbReference type="Gene3D" id="3.30.565.10">
    <property type="entry name" value="Histidine kinase-like ATPase, C-terminal domain"/>
    <property type="match status" value="1"/>
</dbReference>
<keyword evidence="2" id="KW-0808">Transferase</keyword>
<dbReference type="GO" id="GO:0006355">
    <property type="term" value="P:regulation of DNA-templated transcription"/>
    <property type="evidence" value="ECO:0007669"/>
    <property type="project" value="InterPro"/>
</dbReference>
<dbReference type="Pfam" id="PF07568">
    <property type="entry name" value="HisKA_2"/>
    <property type="match status" value="1"/>
</dbReference>
<dbReference type="Proteomes" id="UP000033071">
    <property type="component" value="Chromosome"/>
</dbReference>
<evidence type="ECO:0000256" key="6">
    <source>
        <dbReference type="ARBA" id="ARBA00023012"/>
    </source>
</evidence>
<evidence type="ECO:0000256" key="4">
    <source>
        <dbReference type="ARBA" id="ARBA00022777"/>
    </source>
</evidence>
<dbReference type="KEGG" id="mmac:MSMAC_2331"/>
<dbReference type="PANTHER" id="PTHR43065:SF23">
    <property type="entry name" value="SENSOR HISTIDINE KINASE PDTAS"/>
    <property type="match status" value="1"/>
</dbReference>
<feature type="domain" description="PAS" evidence="10">
    <location>
        <begin position="476"/>
        <end position="547"/>
    </location>
</feature>
<dbReference type="InterPro" id="IPR011495">
    <property type="entry name" value="Sig_transdc_His_kin_sub2_dim/P"/>
</dbReference>
<dbReference type="SMART" id="SM00086">
    <property type="entry name" value="PAC"/>
    <property type="match status" value="4"/>
</dbReference>
<dbReference type="InterPro" id="IPR013767">
    <property type="entry name" value="PAS_fold"/>
</dbReference>
<dbReference type="RefSeq" id="WP_052727629.1">
    <property type="nucleotide sequence ID" value="NZ_CP009514.1"/>
</dbReference>
<evidence type="ECO:0000256" key="7">
    <source>
        <dbReference type="SAM" id="Coils"/>
    </source>
</evidence>
<evidence type="ECO:0000256" key="3">
    <source>
        <dbReference type="ARBA" id="ARBA00022741"/>
    </source>
</evidence>
<gene>
    <name evidence="12" type="ORF">MSMAC_2331</name>
</gene>
<dbReference type="InterPro" id="IPR003594">
    <property type="entry name" value="HATPase_dom"/>
</dbReference>
<feature type="compositionally biased region" description="Polar residues" evidence="8">
    <location>
        <begin position="30"/>
        <end position="41"/>
    </location>
</feature>
<evidence type="ECO:0000259" key="9">
    <source>
        <dbReference type="PROSITE" id="PS50109"/>
    </source>
</evidence>
<evidence type="ECO:0000259" key="11">
    <source>
        <dbReference type="PROSITE" id="PS50113"/>
    </source>
</evidence>
<keyword evidence="6" id="KW-0902">Two-component regulatory system</keyword>
<reference evidence="12 13" key="1">
    <citation type="submission" date="2014-07" db="EMBL/GenBank/DDBJ databases">
        <title>Methanogenic archaea and the global carbon cycle.</title>
        <authorList>
            <person name="Henriksen J.R."/>
            <person name="Luke J."/>
            <person name="Reinhart S."/>
            <person name="Benedict M.N."/>
            <person name="Youngblut N.D."/>
            <person name="Metcalf M.E."/>
            <person name="Whitaker R.J."/>
            <person name="Metcalf W.W."/>
        </authorList>
    </citation>
    <scope>NUCLEOTIDE SEQUENCE [LARGE SCALE GENOMIC DNA]</scope>
    <source>
        <strain evidence="12 13">C16</strain>
    </source>
</reference>
<dbReference type="InterPro" id="IPR005467">
    <property type="entry name" value="His_kinase_dom"/>
</dbReference>
<dbReference type="InterPro" id="IPR000014">
    <property type="entry name" value="PAS"/>
</dbReference>
<evidence type="ECO:0000256" key="5">
    <source>
        <dbReference type="ARBA" id="ARBA00022840"/>
    </source>
</evidence>
<dbReference type="PROSITE" id="PS50109">
    <property type="entry name" value="HIS_KIN"/>
    <property type="match status" value="1"/>
</dbReference>
<dbReference type="InterPro" id="IPR000700">
    <property type="entry name" value="PAS-assoc_C"/>
</dbReference>
<evidence type="ECO:0000313" key="13">
    <source>
        <dbReference type="Proteomes" id="UP000033071"/>
    </source>
</evidence>
<dbReference type="PATRIC" id="fig|1434113.4.peg.2910"/>
<name>A0A0E3RXP3_METMZ</name>
<keyword evidence="3" id="KW-0547">Nucleotide-binding</keyword>
<dbReference type="SMART" id="SM00387">
    <property type="entry name" value="HATPase_c"/>
    <property type="match status" value="1"/>
</dbReference>
<feature type="coiled-coil region" evidence="7">
    <location>
        <begin position="195"/>
        <end position="229"/>
    </location>
</feature>
<keyword evidence="4 12" id="KW-0418">Kinase</keyword>
<evidence type="ECO:0000259" key="10">
    <source>
        <dbReference type="PROSITE" id="PS50112"/>
    </source>
</evidence>
<dbReference type="NCBIfam" id="TIGR00229">
    <property type="entry name" value="sensory_box"/>
    <property type="match status" value="4"/>
</dbReference>
<dbReference type="InterPro" id="IPR036890">
    <property type="entry name" value="HATPase_C_sf"/>
</dbReference>
<feature type="domain" description="PAC" evidence="11">
    <location>
        <begin position="423"/>
        <end position="475"/>
    </location>
</feature>
<protein>
    <submittedName>
        <fullName evidence="12">Sensory transduction histidine kinase</fullName>
    </submittedName>
</protein>
<dbReference type="SUPFAM" id="SSF55785">
    <property type="entry name" value="PYP-like sensor domain (PAS domain)"/>
    <property type="match status" value="4"/>
</dbReference>
<feature type="domain" description="PAC" evidence="11">
    <location>
        <begin position="552"/>
        <end position="604"/>
    </location>
</feature>
<feature type="domain" description="PAC" evidence="11">
    <location>
        <begin position="294"/>
        <end position="346"/>
    </location>
</feature>
<dbReference type="GeneID" id="25455616"/>
<feature type="domain" description="PAS" evidence="10">
    <location>
        <begin position="347"/>
        <end position="420"/>
    </location>
</feature>
<dbReference type="Pfam" id="PF00989">
    <property type="entry name" value="PAS"/>
    <property type="match status" value="1"/>
</dbReference>
<dbReference type="PROSITE" id="PS50113">
    <property type="entry name" value="PAC"/>
    <property type="match status" value="4"/>
</dbReference>
<keyword evidence="7" id="KW-0175">Coiled coil</keyword>
<feature type="domain" description="Histidine kinase" evidence="9">
    <location>
        <begin position="612"/>
        <end position="825"/>
    </location>
</feature>
<dbReference type="EMBL" id="CP009514">
    <property type="protein sequence ID" value="AKB72221.1"/>
    <property type="molecule type" value="Genomic_DNA"/>
</dbReference>
<dbReference type="AlphaFoldDB" id="A0A0E3RXP3"/>
<dbReference type="PANTHER" id="PTHR43065">
    <property type="entry name" value="SENSOR HISTIDINE KINASE"/>
    <property type="match status" value="1"/>
</dbReference>
<dbReference type="InterPro" id="IPR001610">
    <property type="entry name" value="PAC"/>
</dbReference>
<accession>A0A0E3RXP3</accession>
<keyword evidence="1" id="KW-0597">Phosphoprotein</keyword>
<dbReference type="InterPro" id="IPR035965">
    <property type="entry name" value="PAS-like_dom_sf"/>
</dbReference>
<dbReference type="Pfam" id="PF08447">
    <property type="entry name" value="PAS_3"/>
    <property type="match status" value="3"/>
</dbReference>
<proteinExistence type="predicted"/>
<dbReference type="Pfam" id="PF02518">
    <property type="entry name" value="HATPase_c"/>
    <property type="match status" value="1"/>
</dbReference>
<dbReference type="GO" id="GO:0005524">
    <property type="term" value="F:ATP binding"/>
    <property type="evidence" value="ECO:0007669"/>
    <property type="project" value="UniProtKB-KW"/>
</dbReference>
<feature type="region of interest" description="Disordered" evidence="8">
    <location>
        <begin position="1"/>
        <end position="47"/>
    </location>
</feature>
<feature type="domain" description="PAS" evidence="10">
    <location>
        <begin position="219"/>
        <end position="292"/>
    </location>
</feature>
<keyword evidence="5" id="KW-0067">ATP-binding</keyword>
<dbReference type="HOGENOM" id="CLU_000445_114_57_2"/>
<dbReference type="Gene3D" id="3.30.450.20">
    <property type="entry name" value="PAS domain"/>
    <property type="match status" value="4"/>
</dbReference>